<accession>A0ABW2A5U3</accession>
<dbReference type="PANTHER" id="PTHR43056:SF5">
    <property type="entry name" value="PEPTIDASE S9 PROLYL OLIGOPEPTIDASE CATALYTIC DOMAIN-CONTAINING PROTEIN"/>
    <property type="match status" value="1"/>
</dbReference>
<organism evidence="2 3">
    <name type="scientific">Marinobacterium aestuariivivens</name>
    <dbReference type="NCBI Taxonomy" id="1698799"/>
    <lineage>
        <taxon>Bacteria</taxon>
        <taxon>Pseudomonadati</taxon>
        <taxon>Pseudomonadota</taxon>
        <taxon>Gammaproteobacteria</taxon>
        <taxon>Oceanospirillales</taxon>
        <taxon>Oceanospirillaceae</taxon>
        <taxon>Marinobacterium</taxon>
    </lineage>
</organism>
<name>A0ABW2A5U3_9GAMM</name>
<comment type="caution">
    <text evidence="2">The sequence shown here is derived from an EMBL/GenBank/DDBJ whole genome shotgun (WGS) entry which is preliminary data.</text>
</comment>
<evidence type="ECO:0000313" key="2">
    <source>
        <dbReference type="EMBL" id="MFC6672866.1"/>
    </source>
</evidence>
<dbReference type="Pfam" id="PF00326">
    <property type="entry name" value="Peptidase_S9"/>
    <property type="match status" value="1"/>
</dbReference>
<keyword evidence="3" id="KW-1185">Reference proteome</keyword>
<dbReference type="PANTHER" id="PTHR43056">
    <property type="entry name" value="PEPTIDASE S9 PROLYL OLIGOPEPTIDASE"/>
    <property type="match status" value="1"/>
</dbReference>
<dbReference type="Proteomes" id="UP001596422">
    <property type="component" value="Unassembled WGS sequence"/>
</dbReference>
<protein>
    <submittedName>
        <fullName evidence="2">Alpha/beta hydrolase family protein</fullName>
        <ecNumber evidence="2">3.4.-.-</ecNumber>
    </submittedName>
</protein>
<dbReference type="InterPro" id="IPR050585">
    <property type="entry name" value="Xaa-Pro_dipeptidyl-ppase/CocE"/>
</dbReference>
<feature type="domain" description="Peptidase S9 prolyl oligopeptidase catalytic" evidence="1">
    <location>
        <begin position="17"/>
        <end position="219"/>
    </location>
</feature>
<evidence type="ECO:0000259" key="1">
    <source>
        <dbReference type="Pfam" id="PF00326"/>
    </source>
</evidence>
<dbReference type="Gene3D" id="3.40.50.1820">
    <property type="entry name" value="alpha/beta hydrolase"/>
    <property type="match status" value="1"/>
</dbReference>
<reference evidence="3" key="1">
    <citation type="journal article" date="2019" name="Int. J. Syst. Evol. Microbiol.">
        <title>The Global Catalogue of Microorganisms (GCM) 10K type strain sequencing project: providing services to taxonomists for standard genome sequencing and annotation.</title>
        <authorList>
            <consortium name="The Broad Institute Genomics Platform"/>
            <consortium name="The Broad Institute Genome Sequencing Center for Infectious Disease"/>
            <person name="Wu L."/>
            <person name="Ma J."/>
        </authorList>
    </citation>
    <scope>NUCLEOTIDE SEQUENCE [LARGE SCALE GENOMIC DNA]</scope>
    <source>
        <strain evidence="3">NBRC 111756</strain>
    </source>
</reference>
<sequence length="219" mass="24177">MTHGGPTATSYPVYRPALQYWTGHGFAVLDLNYRGSAGYGRAYRHRLAGCWGSTDVEDVAAAIAGLTERGLIDADRVFIRGNSAGGYTTLNALASLDGLRAGASLYGVSDPLTLGQVTHKFESRYLDWLIGDPVRDSARYRDRSPLRRAEAVEAPVIFFQGAQDKVVLPDQTERMAEALRTRGIVTELHLFADEGHGFRRAANQVRVLELELAFYRRCL</sequence>
<dbReference type="RefSeq" id="WP_379911279.1">
    <property type="nucleotide sequence ID" value="NZ_JBHSWE010000001.1"/>
</dbReference>
<proteinExistence type="predicted"/>
<dbReference type="EMBL" id="JBHSWE010000001">
    <property type="protein sequence ID" value="MFC6672866.1"/>
    <property type="molecule type" value="Genomic_DNA"/>
</dbReference>
<dbReference type="EC" id="3.4.-.-" evidence="2"/>
<dbReference type="GO" id="GO:0016787">
    <property type="term" value="F:hydrolase activity"/>
    <property type="evidence" value="ECO:0007669"/>
    <property type="project" value="UniProtKB-KW"/>
</dbReference>
<dbReference type="InterPro" id="IPR029058">
    <property type="entry name" value="AB_hydrolase_fold"/>
</dbReference>
<gene>
    <name evidence="2" type="ORF">ACFQDL_24365</name>
</gene>
<dbReference type="SUPFAM" id="SSF53474">
    <property type="entry name" value="alpha/beta-Hydrolases"/>
    <property type="match status" value="1"/>
</dbReference>
<evidence type="ECO:0000313" key="3">
    <source>
        <dbReference type="Proteomes" id="UP001596422"/>
    </source>
</evidence>
<dbReference type="InterPro" id="IPR001375">
    <property type="entry name" value="Peptidase_S9_cat"/>
</dbReference>
<keyword evidence="2" id="KW-0378">Hydrolase</keyword>